<feature type="transmembrane region" description="Helical" evidence="10">
    <location>
        <begin position="90"/>
        <end position="107"/>
    </location>
</feature>
<feature type="transmembrane region" description="Helical" evidence="10">
    <location>
        <begin position="112"/>
        <end position="130"/>
    </location>
</feature>
<feature type="transmembrane region" description="Helical" evidence="10">
    <location>
        <begin position="136"/>
        <end position="156"/>
    </location>
</feature>
<dbReference type="RefSeq" id="WP_183642491.1">
    <property type="nucleotide sequence ID" value="NZ_JACHBL010000001.1"/>
</dbReference>
<dbReference type="InterPro" id="IPR050482">
    <property type="entry name" value="Sensor_HK_TwoCompSys"/>
</dbReference>
<dbReference type="GO" id="GO:0000155">
    <property type="term" value="F:phosphorelay sensor kinase activity"/>
    <property type="evidence" value="ECO:0007669"/>
    <property type="project" value="InterPro"/>
</dbReference>
<proteinExistence type="predicted"/>
<keyword evidence="8" id="KW-0902">Two-component regulatory system</keyword>
<keyword evidence="4" id="KW-0808">Transferase</keyword>
<dbReference type="InterPro" id="IPR036890">
    <property type="entry name" value="HATPase_C_sf"/>
</dbReference>
<evidence type="ECO:0000256" key="1">
    <source>
        <dbReference type="ARBA" id="ARBA00000085"/>
    </source>
</evidence>
<keyword evidence="6 12" id="KW-0418">Kinase</keyword>
<name>A0A7W9DBY4_9MICC</name>
<keyword evidence="5" id="KW-0547">Nucleotide-binding</keyword>
<dbReference type="GO" id="GO:0046983">
    <property type="term" value="F:protein dimerization activity"/>
    <property type="evidence" value="ECO:0007669"/>
    <property type="project" value="InterPro"/>
</dbReference>
<evidence type="ECO:0000313" key="13">
    <source>
        <dbReference type="Proteomes" id="UP000523863"/>
    </source>
</evidence>
<evidence type="ECO:0000259" key="11">
    <source>
        <dbReference type="Pfam" id="PF07730"/>
    </source>
</evidence>
<evidence type="ECO:0000256" key="10">
    <source>
        <dbReference type="SAM" id="Phobius"/>
    </source>
</evidence>
<dbReference type="Gene3D" id="3.30.565.10">
    <property type="entry name" value="Histidine kinase-like ATPase, C-terminal domain"/>
    <property type="match status" value="1"/>
</dbReference>
<evidence type="ECO:0000256" key="4">
    <source>
        <dbReference type="ARBA" id="ARBA00022679"/>
    </source>
</evidence>
<accession>A0A7W9DBY4</accession>
<feature type="transmembrane region" description="Helical" evidence="10">
    <location>
        <begin position="51"/>
        <end position="84"/>
    </location>
</feature>
<keyword evidence="10" id="KW-0472">Membrane</keyword>
<dbReference type="EMBL" id="JACHBL010000001">
    <property type="protein sequence ID" value="MBB5598581.1"/>
    <property type="molecule type" value="Genomic_DNA"/>
</dbReference>
<evidence type="ECO:0000256" key="3">
    <source>
        <dbReference type="ARBA" id="ARBA00022553"/>
    </source>
</evidence>
<evidence type="ECO:0000313" key="12">
    <source>
        <dbReference type="EMBL" id="MBB5598581.1"/>
    </source>
</evidence>
<keyword evidence="7" id="KW-0067">ATP-binding</keyword>
<dbReference type="GO" id="GO:0016020">
    <property type="term" value="C:membrane"/>
    <property type="evidence" value="ECO:0007669"/>
    <property type="project" value="InterPro"/>
</dbReference>
<evidence type="ECO:0000256" key="9">
    <source>
        <dbReference type="SAM" id="MobiDB-lite"/>
    </source>
</evidence>
<evidence type="ECO:0000256" key="7">
    <source>
        <dbReference type="ARBA" id="ARBA00022840"/>
    </source>
</evidence>
<evidence type="ECO:0000256" key="5">
    <source>
        <dbReference type="ARBA" id="ARBA00022741"/>
    </source>
</evidence>
<dbReference type="InterPro" id="IPR011712">
    <property type="entry name" value="Sig_transdc_His_kin_sub3_dim/P"/>
</dbReference>
<feature type="region of interest" description="Disordered" evidence="9">
    <location>
        <begin position="337"/>
        <end position="367"/>
    </location>
</feature>
<keyword evidence="13" id="KW-1185">Reference proteome</keyword>
<dbReference type="GO" id="GO:0005524">
    <property type="term" value="F:ATP binding"/>
    <property type="evidence" value="ECO:0007669"/>
    <property type="project" value="UniProtKB-KW"/>
</dbReference>
<feature type="transmembrane region" description="Helical" evidence="10">
    <location>
        <begin position="17"/>
        <end position="39"/>
    </location>
</feature>
<evidence type="ECO:0000256" key="6">
    <source>
        <dbReference type="ARBA" id="ARBA00022777"/>
    </source>
</evidence>
<keyword evidence="3" id="KW-0597">Phosphoprotein</keyword>
<dbReference type="PANTHER" id="PTHR24421">
    <property type="entry name" value="NITRATE/NITRITE SENSOR PROTEIN NARX-RELATED"/>
    <property type="match status" value="1"/>
</dbReference>
<dbReference type="Gene3D" id="1.20.5.1930">
    <property type="match status" value="1"/>
</dbReference>
<protein>
    <recommendedName>
        <fullName evidence="2">histidine kinase</fullName>
        <ecNumber evidence="2">2.7.13.3</ecNumber>
    </recommendedName>
</protein>
<keyword evidence="10" id="KW-1133">Transmembrane helix</keyword>
<feature type="domain" description="Signal transduction histidine kinase subgroup 3 dimerisation and phosphoacceptor" evidence="11">
    <location>
        <begin position="184"/>
        <end position="247"/>
    </location>
</feature>
<dbReference type="Pfam" id="PF07730">
    <property type="entry name" value="HisKA_3"/>
    <property type="match status" value="1"/>
</dbReference>
<dbReference type="Proteomes" id="UP000523863">
    <property type="component" value="Unassembled WGS sequence"/>
</dbReference>
<dbReference type="EC" id="2.7.13.3" evidence="2"/>
<organism evidence="12 13">
    <name type="scientific">Neomicrococcus lactis</name>
    <dbReference type="NCBI Taxonomy" id="732241"/>
    <lineage>
        <taxon>Bacteria</taxon>
        <taxon>Bacillati</taxon>
        <taxon>Actinomycetota</taxon>
        <taxon>Actinomycetes</taxon>
        <taxon>Micrococcales</taxon>
        <taxon>Micrococcaceae</taxon>
        <taxon>Neomicrococcus</taxon>
    </lineage>
</organism>
<reference evidence="12 13" key="1">
    <citation type="submission" date="2020-08" db="EMBL/GenBank/DDBJ databases">
        <title>Sequencing the genomes of 1000 actinobacteria strains.</title>
        <authorList>
            <person name="Klenk H.-P."/>
        </authorList>
    </citation>
    <scope>NUCLEOTIDE SEQUENCE [LARGE SCALE GENOMIC DNA]</scope>
    <source>
        <strain evidence="12 13">DSM 23694</strain>
    </source>
</reference>
<comment type="caution">
    <text evidence="12">The sequence shown here is derived from an EMBL/GenBank/DDBJ whole genome shotgun (WGS) entry which is preliminary data.</text>
</comment>
<gene>
    <name evidence="12" type="ORF">BKA12_001661</name>
</gene>
<evidence type="ECO:0000256" key="2">
    <source>
        <dbReference type="ARBA" id="ARBA00012438"/>
    </source>
</evidence>
<sequence length="402" mass="43624">MKGSRVENYFTTSPLPIWWRTIVLLVASWSLITDVPWLLSQHGVVGTGQTAFAVAALVLLSIGPFIATFKAWLGAALTIVAALSEINGDVSPALLFLFALVIVCAFTATEQLSLIVAITTVVWMIINAILTPAELVGVPLFAVALTCSVYAVIIWGKRQKSRAEDIARDRAKGEQMHQSALMSERKLIARDLHDVIAHDITIVALQADMAMTSKDHEQSAASLNIISQAAHRALDDLRSMMRVLTPTLGDVSEQAPDATLKTFMSEAELTLANLRFNVSLEAPENYPATTSDRGLSPFVREATSNILSHARPGATVELSYGATEDSVWCRFANEYSAGSTEPDHDAQQSDSSASRPRIPSSGFGRGFMRERIERLGGTVSMGPDASRQRWVVHAEVPRISPP</sequence>
<keyword evidence="10" id="KW-0812">Transmembrane</keyword>
<dbReference type="PANTHER" id="PTHR24421:SF10">
    <property type="entry name" value="NITRATE_NITRITE SENSOR PROTEIN NARQ"/>
    <property type="match status" value="1"/>
</dbReference>
<comment type="catalytic activity">
    <reaction evidence="1">
        <text>ATP + protein L-histidine = ADP + protein N-phospho-L-histidine.</text>
        <dbReference type="EC" id="2.7.13.3"/>
    </reaction>
</comment>
<evidence type="ECO:0000256" key="8">
    <source>
        <dbReference type="ARBA" id="ARBA00023012"/>
    </source>
</evidence>
<dbReference type="AlphaFoldDB" id="A0A7W9DBY4"/>